<evidence type="ECO:0000313" key="2">
    <source>
        <dbReference type="Proteomes" id="UP000222975"/>
    </source>
</evidence>
<sequence>MTSVVLFANVTEPLLLKLKEVNEAVDLEWLIEQGKMVSLIRKNVVRAERDDGASVHVMVFPREYLLNLADRHDDAQYQAWLIESKIKPFKEHYAHGSLSMYVY</sequence>
<gene>
    <name evidence="1" type="ORF">SIMMY50_317</name>
</gene>
<organism evidence="1 2">
    <name type="scientific">Erwinia phage vB_EamM_Simmy50</name>
    <dbReference type="NCBI Taxonomy" id="1815988"/>
    <lineage>
        <taxon>Viruses</taxon>
        <taxon>Duplodnaviria</taxon>
        <taxon>Heunggongvirae</taxon>
        <taxon>Uroviricota</taxon>
        <taxon>Caudoviricetes</taxon>
        <taxon>Chimalliviridae</taxon>
        <taxon>Agricanvirus</taxon>
        <taxon>Agricanvirus simmy50</taxon>
    </lineage>
</organism>
<name>A0A173GE42_9CAUD</name>
<dbReference type="EMBL" id="KU886223">
    <property type="protein sequence ID" value="ANH51775.1"/>
    <property type="molecule type" value="Genomic_DNA"/>
</dbReference>
<protein>
    <submittedName>
        <fullName evidence="1">Uncharacterized protein</fullName>
    </submittedName>
</protein>
<proteinExistence type="predicted"/>
<reference evidence="2" key="1">
    <citation type="submission" date="2016-03" db="EMBL/GenBank/DDBJ databases">
        <authorList>
            <person name="Sharma R."/>
            <person name="Simister A.R."/>
            <person name="Berg J.A."/>
            <person name="Jensen G.L."/>
            <person name="Keele B.R."/>
            <person name="Ward M.E.H."/>
            <person name="Breakwell D.P."/>
            <person name="Hope S."/>
            <person name="Grose J.H."/>
        </authorList>
    </citation>
    <scope>NUCLEOTIDE SEQUENCE [LARGE SCALE GENOMIC DNA]</scope>
</reference>
<evidence type="ECO:0000313" key="1">
    <source>
        <dbReference type="EMBL" id="ANH51775.1"/>
    </source>
</evidence>
<accession>A0A173GE42</accession>
<dbReference type="Proteomes" id="UP000222975">
    <property type="component" value="Segment"/>
</dbReference>
<keyword evidence="2" id="KW-1185">Reference proteome</keyword>